<proteinExistence type="predicted"/>
<organism evidence="2 3">
    <name type="scientific">Plectus sambesii</name>
    <dbReference type="NCBI Taxonomy" id="2011161"/>
    <lineage>
        <taxon>Eukaryota</taxon>
        <taxon>Metazoa</taxon>
        <taxon>Ecdysozoa</taxon>
        <taxon>Nematoda</taxon>
        <taxon>Chromadorea</taxon>
        <taxon>Plectida</taxon>
        <taxon>Plectina</taxon>
        <taxon>Plectoidea</taxon>
        <taxon>Plectidae</taxon>
        <taxon>Plectus</taxon>
    </lineage>
</organism>
<reference evidence="3" key="1">
    <citation type="submission" date="2022-11" db="UniProtKB">
        <authorList>
            <consortium name="WormBaseParasite"/>
        </authorList>
    </citation>
    <scope>IDENTIFICATION</scope>
</reference>
<name>A0A914V940_9BILA</name>
<dbReference type="WBParaSite" id="PSAMB.scaffold16820size1254.g37049.t1">
    <property type="protein sequence ID" value="PSAMB.scaffold16820size1254.g37049.t1"/>
    <property type="gene ID" value="PSAMB.scaffold16820size1254.g37049"/>
</dbReference>
<dbReference type="Proteomes" id="UP000887566">
    <property type="component" value="Unplaced"/>
</dbReference>
<dbReference type="AlphaFoldDB" id="A0A914V940"/>
<evidence type="ECO:0000313" key="3">
    <source>
        <dbReference type="WBParaSite" id="PSAMB.scaffold16820size1254.g37049.t1"/>
    </source>
</evidence>
<evidence type="ECO:0000313" key="2">
    <source>
        <dbReference type="Proteomes" id="UP000887566"/>
    </source>
</evidence>
<keyword evidence="2" id="KW-1185">Reference proteome</keyword>
<feature type="region of interest" description="Disordered" evidence="1">
    <location>
        <begin position="133"/>
        <end position="160"/>
    </location>
</feature>
<evidence type="ECO:0000256" key="1">
    <source>
        <dbReference type="SAM" id="MobiDB-lite"/>
    </source>
</evidence>
<protein>
    <submittedName>
        <fullName evidence="3">Uncharacterized protein</fullName>
    </submittedName>
</protein>
<accession>A0A914V940</accession>
<feature type="region of interest" description="Disordered" evidence="1">
    <location>
        <begin position="1"/>
        <end position="38"/>
    </location>
</feature>
<feature type="compositionally biased region" description="Low complexity" evidence="1">
    <location>
        <begin position="21"/>
        <end position="36"/>
    </location>
</feature>
<sequence>GPPSAGLDGGGFANFSAFEQPSSTTNMPSSNPSTASFVSNDDAFTGFAQFDTAPAVAFDSMSSFTAAPVSSQPAFSQPAFPVANNWPAPSPSSMQPMMTTHAAPMMGYGAHPQMQMPMVQPQAMVQPMVQPMAQPQLQQQQSWPNPFASSAPMATMNQTP</sequence>